<sequence>MPKPGQHTPISDEEAEDWARRMIRDAEDLDEIWNADEWEEFTFYKLGIEKGSFPSPAARDVLTRGRSFLTGGLIEAGISTQVVYPRPGVPQTVIRDPLGRFISWGAAKKAL</sequence>
<comment type="caution">
    <text evidence="1">The sequence shown here is derived from an EMBL/GenBank/DDBJ whole genome shotgun (WGS) entry which is preliminary data.</text>
</comment>
<reference evidence="1" key="1">
    <citation type="journal article" date="2014" name="Front. Microbiol.">
        <title>High frequency of phylogenetically diverse reductive dehalogenase-homologous genes in deep subseafloor sedimentary metagenomes.</title>
        <authorList>
            <person name="Kawai M."/>
            <person name="Futagami T."/>
            <person name="Toyoda A."/>
            <person name="Takaki Y."/>
            <person name="Nishi S."/>
            <person name="Hori S."/>
            <person name="Arai W."/>
            <person name="Tsubouchi T."/>
            <person name="Morono Y."/>
            <person name="Uchiyama I."/>
            <person name="Ito T."/>
            <person name="Fujiyama A."/>
            <person name="Inagaki F."/>
            <person name="Takami H."/>
        </authorList>
    </citation>
    <scope>NUCLEOTIDE SEQUENCE</scope>
    <source>
        <strain evidence="1">Expedition CK06-06</strain>
    </source>
</reference>
<protein>
    <submittedName>
        <fullName evidence="1">Uncharacterized protein</fullName>
    </submittedName>
</protein>
<gene>
    <name evidence="1" type="ORF">S12H4_15951</name>
</gene>
<accession>X1SI15</accession>
<organism evidence="1">
    <name type="scientific">marine sediment metagenome</name>
    <dbReference type="NCBI Taxonomy" id="412755"/>
    <lineage>
        <taxon>unclassified sequences</taxon>
        <taxon>metagenomes</taxon>
        <taxon>ecological metagenomes</taxon>
    </lineage>
</organism>
<dbReference type="AlphaFoldDB" id="X1SI15"/>
<proteinExistence type="predicted"/>
<dbReference type="EMBL" id="BARW01007693">
    <property type="protein sequence ID" value="GAI75025.1"/>
    <property type="molecule type" value="Genomic_DNA"/>
</dbReference>
<evidence type="ECO:0000313" key="1">
    <source>
        <dbReference type="EMBL" id="GAI75025.1"/>
    </source>
</evidence>
<name>X1SI15_9ZZZZ</name>